<gene>
    <name evidence="1" type="ORF">K504DRAFT_186829</name>
</gene>
<protein>
    <submittedName>
        <fullName evidence="1">Uncharacterized protein</fullName>
    </submittedName>
</protein>
<proteinExistence type="predicted"/>
<reference evidence="1" key="1">
    <citation type="journal article" date="2020" name="Stud. Mycol.">
        <title>101 Dothideomycetes genomes: a test case for predicting lifestyles and emergence of pathogens.</title>
        <authorList>
            <person name="Haridas S."/>
            <person name="Albert R."/>
            <person name="Binder M."/>
            <person name="Bloem J."/>
            <person name="Labutti K."/>
            <person name="Salamov A."/>
            <person name="Andreopoulos B."/>
            <person name="Baker S."/>
            <person name="Barry K."/>
            <person name="Bills G."/>
            <person name="Bluhm B."/>
            <person name="Cannon C."/>
            <person name="Castanera R."/>
            <person name="Culley D."/>
            <person name="Daum C."/>
            <person name="Ezra D."/>
            <person name="Gonzalez J."/>
            <person name="Henrissat B."/>
            <person name="Kuo A."/>
            <person name="Liang C."/>
            <person name="Lipzen A."/>
            <person name="Lutzoni F."/>
            <person name="Magnuson J."/>
            <person name="Mondo S."/>
            <person name="Nolan M."/>
            <person name="Ohm R."/>
            <person name="Pangilinan J."/>
            <person name="Park H.-J."/>
            <person name="Ramirez L."/>
            <person name="Alfaro M."/>
            <person name="Sun H."/>
            <person name="Tritt A."/>
            <person name="Yoshinaga Y."/>
            <person name="Zwiers L.-H."/>
            <person name="Turgeon B."/>
            <person name="Goodwin S."/>
            <person name="Spatafora J."/>
            <person name="Crous P."/>
            <person name="Grigoriev I."/>
        </authorList>
    </citation>
    <scope>NUCLEOTIDE SEQUENCE</scope>
    <source>
        <strain evidence="1">CBS 279.74</strain>
    </source>
</reference>
<evidence type="ECO:0000313" key="1">
    <source>
        <dbReference type="EMBL" id="KAF2703018.1"/>
    </source>
</evidence>
<organism evidence="1 2">
    <name type="scientific">Pleomassaria siparia CBS 279.74</name>
    <dbReference type="NCBI Taxonomy" id="1314801"/>
    <lineage>
        <taxon>Eukaryota</taxon>
        <taxon>Fungi</taxon>
        <taxon>Dikarya</taxon>
        <taxon>Ascomycota</taxon>
        <taxon>Pezizomycotina</taxon>
        <taxon>Dothideomycetes</taxon>
        <taxon>Pleosporomycetidae</taxon>
        <taxon>Pleosporales</taxon>
        <taxon>Pleomassariaceae</taxon>
        <taxon>Pleomassaria</taxon>
    </lineage>
</organism>
<evidence type="ECO:0000313" key="2">
    <source>
        <dbReference type="Proteomes" id="UP000799428"/>
    </source>
</evidence>
<keyword evidence="2" id="KW-1185">Reference proteome</keyword>
<dbReference type="Proteomes" id="UP000799428">
    <property type="component" value="Unassembled WGS sequence"/>
</dbReference>
<dbReference type="AlphaFoldDB" id="A0A6G1JR46"/>
<name>A0A6G1JR46_9PLEO</name>
<accession>A0A6G1JR46</accession>
<sequence length="148" mass="16802">MGHGSWVMRDLCMQARRGGGGLPRFCERHLCGEEGHSLSLSLSHTHTLTHTLLHTHSYTHTLTHTLLHTHTKTISLSNRHTLWQCMHIAIHGTSREGGILTHLPVHTYIHTQIGTYKNTHTPIRSITATWTSSTYNYYYPTPYGTVHT</sequence>
<dbReference type="EMBL" id="MU005790">
    <property type="protein sequence ID" value="KAF2703018.1"/>
    <property type="molecule type" value="Genomic_DNA"/>
</dbReference>